<protein>
    <submittedName>
        <fullName evidence="2">Uncharacterized protein</fullName>
    </submittedName>
</protein>
<gene>
    <name evidence="2" type="ORF">C8A00DRAFT_19606</name>
</gene>
<feature type="region of interest" description="Disordered" evidence="1">
    <location>
        <begin position="1"/>
        <end position="222"/>
    </location>
</feature>
<feature type="compositionally biased region" description="Acidic residues" evidence="1">
    <location>
        <begin position="20"/>
        <end position="32"/>
    </location>
</feature>
<feature type="compositionally biased region" description="Low complexity" evidence="1">
    <location>
        <begin position="95"/>
        <end position="106"/>
    </location>
</feature>
<name>A0AAN6VDN3_9PEZI</name>
<reference evidence="2" key="1">
    <citation type="journal article" date="2023" name="Mol. Phylogenet. Evol.">
        <title>Genome-scale phylogeny and comparative genomics of the fungal order Sordariales.</title>
        <authorList>
            <person name="Hensen N."/>
            <person name="Bonometti L."/>
            <person name="Westerberg I."/>
            <person name="Brannstrom I.O."/>
            <person name="Guillou S."/>
            <person name="Cros-Aarteil S."/>
            <person name="Calhoun S."/>
            <person name="Haridas S."/>
            <person name="Kuo A."/>
            <person name="Mondo S."/>
            <person name="Pangilinan J."/>
            <person name="Riley R."/>
            <person name="LaButti K."/>
            <person name="Andreopoulos B."/>
            <person name="Lipzen A."/>
            <person name="Chen C."/>
            <person name="Yan M."/>
            <person name="Daum C."/>
            <person name="Ng V."/>
            <person name="Clum A."/>
            <person name="Steindorff A."/>
            <person name="Ohm R.A."/>
            <person name="Martin F."/>
            <person name="Silar P."/>
            <person name="Natvig D.O."/>
            <person name="Lalanne C."/>
            <person name="Gautier V."/>
            <person name="Ament-Velasquez S.L."/>
            <person name="Kruys A."/>
            <person name="Hutchinson M.I."/>
            <person name="Powell A.J."/>
            <person name="Barry K."/>
            <person name="Miller A.N."/>
            <person name="Grigoriev I.V."/>
            <person name="Debuchy R."/>
            <person name="Gladieux P."/>
            <person name="Hiltunen Thoren M."/>
            <person name="Johannesson H."/>
        </authorList>
    </citation>
    <scope>NUCLEOTIDE SEQUENCE</scope>
    <source>
        <strain evidence="2">CBS 538.74</strain>
    </source>
</reference>
<dbReference type="Proteomes" id="UP001302745">
    <property type="component" value="Unassembled WGS sequence"/>
</dbReference>
<reference evidence="2" key="2">
    <citation type="submission" date="2023-05" db="EMBL/GenBank/DDBJ databases">
        <authorList>
            <consortium name="Lawrence Berkeley National Laboratory"/>
            <person name="Steindorff A."/>
            <person name="Hensen N."/>
            <person name="Bonometti L."/>
            <person name="Westerberg I."/>
            <person name="Brannstrom I.O."/>
            <person name="Guillou S."/>
            <person name="Cros-Aarteil S."/>
            <person name="Calhoun S."/>
            <person name="Haridas S."/>
            <person name="Kuo A."/>
            <person name="Mondo S."/>
            <person name="Pangilinan J."/>
            <person name="Riley R."/>
            <person name="Labutti K."/>
            <person name="Andreopoulos B."/>
            <person name="Lipzen A."/>
            <person name="Chen C."/>
            <person name="Yanf M."/>
            <person name="Daum C."/>
            <person name="Ng V."/>
            <person name="Clum A."/>
            <person name="Ohm R."/>
            <person name="Martin F."/>
            <person name="Silar P."/>
            <person name="Natvig D."/>
            <person name="Lalanne C."/>
            <person name="Gautier V."/>
            <person name="Ament-Velasquez S.L."/>
            <person name="Kruys A."/>
            <person name="Hutchinson M.I."/>
            <person name="Powell A.J."/>
            <person name="Barry K."/>
            <person name="Miller A.N."/>
            <person name="Grigoriev I.V."/>
            <person name="Debuchy R."/>
            <person name="Gladieux P."/>
            <person name="Thoren M.H."/>
            <person name="Johannesson H."/>
        </authorList>
    </citation>
    <scope>NUCLEOTIDE SEQUENCE</scope>
    <source>
        <strain evidence="2">CBS 538.74</strain>
    </source>
</reference>
<organism evidence="2 3">
    <name type="scientific">Chaetomidium leptoderma</name>
    <dbReference type="NCBI Taxonomy" id="669021"/>
    <lineage>
        <taxon>Eukaryota</taxon>
        <taxon>Fungi</taxon>
        <taxon>Dikarya</taxon>
        <taxon>Ascomycota</taxon>
        <taxon>Pezizomycotina</taxon>
        <taxon>Sordariomycetes</taxon>
        <taxon>Sordariomycetidae</taxon>
        <taxon>Sordariales</taxon>
        <taxon>Chaetomiaceae</taxon>
        <taxon>Chaetomidium</taxon>
    </lineage>
</organism>
<proteinExistence type="predicted"/>
<accession>A0AAN6VDN3</accession>
<dbReference type="EMBL" id="MU857315">
    <property type="protein sequence ID" value="KAK4148590.1"/>
    <property type="molecule type" value="Genomic_DNA"/>
</dbReference>
<dbReference type="AlphaFoldDB" id="A0AAN6VDN3"/>
<feature type="compositionally biased region" description="Basic and acidic residues" evidence="1">
    <location>
        <begin position="300"/>
        <end position="309"/>
    </location>
</feature>
<evidence type="ECO:0000313" key="3">
    <source>
        <dbReference type="Proteomes" id="UP001302745"/>
    </source>
</evidence>
<feature type="compositionally biased region" description="Basic residues" evidence="1">
    <location>
        <begin position="187"/>
        <end position="198"/>
    </location>
</feature>
<feature type="region of interest" description="Disordered" evidence="1">
    <location>
        <begin position="262"/>
        <end position="309"/>
    </location>
</feature>
<comment type="caution">
    <text evidence="2">The sequence shown here is derived from an EMBL/GenBank/DDBJ whole genome shotgun (WGS) entry which is preliminary data.</text>
</comment>
<sequence>MCPATPPQVVESWARTPTLPDDESTSELEPGDAEPRLQPQSPSDAASGRGTSDPEHRHPSVQDDGGKQNEGFVAPPQARESRASMPRSLVDEGSNSEPSMQPSSSQDQANLQHDIGHRRHCSPDDGAGCGPVEDSIAQHGQADDVTQPPRKRRGIRTSSPTTRGTAPEPQTRLHRAGSQSPQARLRTSQRPKPRRRQGLRSSDVLDDRGEQESETDEAPVAKFEEWPLGNAVLKRVIMGDAPPTFVVQFTWDPYANHGLENRNSVSSAKRHHPAKQKSTTFMKNEATSAKAKPSLGRARYTLEDDAKIR</sequence>
<feature type="compositionally biased region" description="Basic and acidic residues" evidence="1">
    <location>
        <begin position="52"/>
        <end position="67"/>
    </location>
</feature>
<evidence type="ECO:0000256" key="1">
    <source>
        <dbReference type="SAM" id="MobiDB-lite"/>
    </source>
</evidence>
<feature type="compositionally biased region" description="Polar residues" evidence="1">
    <location>
        <begin position="276"/>
        <end position="287"/>
    </location>
</feature>
<feature type="compositionally biased region" description="Polar residues" evidence="1">
    <location>
        <begin position="177"/>
        <end position="186"/>
    </location>
</feature>
<evidence type="ECO:0000313" key="2">
    <source>
        <dbReference type="EMBL" id="KAK4148590.1"/>
    </source>
</evidence>
<keyword evidence="3" id="KW-1185">Reference proteome</keyword>